<dbReference type="Pfam" id="PF25363">
    <property type="entry name" value="DUF7881_C"/>
    <property type="match status" value="1"/>
</dbReference>
<dbReference type="InterPro" id="IPR059037">
    <property type="entry name" value="DUF7881_N"/>
</dbReference>
<dbReference type="OMA" id="EIACCIS"/>
<evidence type="ECO:0008006" key="5">
    <source>
        <dbReference type="Google" id="ProtNLM"/>
    </source>
</evidence>
<feature type="domain" description="DUF7881" evidence="3">
    <location>
        <begin position="4"/>
        <end position="136"/>
    </location>
</feature>
<organism evidence="4">
    <name type="scientific">Trypanosoma vivax (strain Y486)</name>
    <dbReference type="NCBI Taxonomy" id="1055687"/>
    <lineage>
        <taxon>Eukaryota</taxon>
        <taxon>Discoba</taxon>
        <taxon>Euglenozoa</taxon>
        <taxon>Kinetoplastea</taxon>
        <taxon>Metakinetoplastina</taxon>
        <taxon>Trypanosomatida</taxon>
        <taxon>Trypanosomatidae</taxon>
        <taxon>Trypanosoma</taxon>
        <taxon>Duttonella</taxon>
    </lineage>
</organism>
<reference evidence="4" key="1">
    <citation type="journal article" date="2012" name="Proc. Natl. Acad. Sci. U.S.A.">
        <title>Antigenic diversity is generated by distinct evolutionary mechanisms in African trypanosome species.</title>
        <authorList>
            <person name="Jackson A.P."/>
            <person name="Berry A."/>
            <person name="Aslett M."/>
            <person name="Allison H.C."/>
            <person name="Burton P."/>
            <person name="Vavrova-Anderson J."/>
            <person name="Brown R."/>
            <person name="Browne H."/>
            <person name="Corton N."/>
            <person name="Hauser H."/>
            <person name="Gamble J."/>
            <person name="Gilderthorp R."/>
            <person name="Marcello L."/>
            <person name="McQuillan J."/>
            <person name="Otto T.D."/>
            <person name="Quail M.A."/>
            <person name="Sanders M.J."/>
            <person name="van Tonder A."/>
            <person name="Ginger M.L."/>
            <person name="Field M.C."/>
            <person name="Barry J.D."/>
            <person name="Hertz-Fowler C."/>
            <person name="Berriman M."/>
        </authorList>
    </citation>
    <scope>NUCLEOTIDE SEQUENCE</scope>
    <source>
        <strain evidence="4">Y486</strain>
    </source>
</reference>
<dbReference type="AlphaFoldDB" id="G0TRM0"/>
<dbReference type="Pfam" id="PF25365">
    <property type="entry name" value="DUF7881_N"/>
    <property type="match status" value="1"/>
</dbReference>
<proteinExistence type="predicted"/>
<evidence type="ECO:0000313" key="4">
    <source>
        <dbReference type="EMBL" id="CCC46590.1"/>
    </source>
</evidence>
<dbReference type="VEuPathDB" id="TriTrypDB:TvY486_0200176"/>
<evidence type="ECO:0000256" key="1">
    <source>
        <dbReference type="SAM" id="SignalP"/>
    </source>
</evidence>
<gene>
    <name evidence="4" type="ORF">TVY486_0200176</name>
</gene>
<feature type="chain" id="PRO_5003409688" description="Checkpoint protein" evidence="1">
    <location>
        <begin position="29"/>
        <end position="269"/>
    </location>
</feature>
<feature type="domain" description="DUF7881" evidence="2">
    <location>
        <begin position="137"/>
        <end position="259"/>
    </location>
</feature>
<dbReference type="InterPro" id="IPR059038">
    <property type="entry name" value="DUF7881_C"/>
</dbReference>
<feature type="signal peptide" evidence="1">
    <location>
        <begin position="1"/>
        <end position="28"/>
    </location>
</feature>
<accession>G0TRM0</accession>
<sequence length="269" mass="29488">MNCSFVTSFTFPSLKALALSLRYLCVLGGEVRVTVTDRKEHSEVCFAVIGDTKRNYAEVLFNRVVNGKIWTERFDGYCDVNSTYCFVVHGPLFLRVLRLFEGSETFTIKLSSDLTTIFVHGDGLERGARLSVLHDLGPHLNVEHGVGYFHSIPNTREFQHVVEFVKSSDEIACCISIDFNDMYSFIELKTSTATASVAIDNQSIQSRVEGGAAIEELASFASLASSVGLDAKLSVGVGSGGLVVFKLEWNSCVSENSEKSVAYLYSCVG</sequence>
<keyword evidence="1" id="KW-0732">Signal</keyword>
<dbReference type="EMBL" id="HE573018">
    <property type="protein sequence ID" value="CCC46590.1"/>
    <property type="molecule type" value="Genomic_DNA"/>
</dbReference>
<protein>
    <recommendedName>
        <fullName evidence="5">Checkpoint protein</fullName>
    </recommendedName>
</protein>
<evidence type="ECO:0000259" key="3">
    <source>
        <dbReference type="Pfam" id="PF25365"/>
    </source>
</evidence>
<evidence type="ECO:0000259" key="2">
    <source>
        <dbReference type="Pfam" id="PF25363"/>
    </source>
</evidence>
<name>G0TRM0_TRYVY</name>